<dbReference type="Proteomes" id="UP000425960">
    <property type="component" value="Chromosome"/>
</dbReference>
<name>A0A5K7ZNF3_9BACT</name>
<keyword evidence="1" id="KW-0472">Membrane</keyword>
<reference evidence="2 3" key="1">
    <citation type="submission" date="2019-11" db="EMBL/GenBank/DDBJ databases">
        <title>Comparative genomics of hydrocarbon-degrading Desulfosarcina strains.</title>
        <authorList>
            <person name="Watanabe M."/>
            <person name="Kojima H."/>
            <person name="Fukui M."/>
        </authorList>
    </citation>
    <scope>NUCLEOTIDE SEQUENCE [LARGE SCALE GENOMIC DNA]</scope>
    <source>
        <strain evidence="2 3">28bB2T</strain>
    </source>
</reference>
<protein>
    <submittedName>
        <fullName evidence="2">Uncharacterized protein</fullName>
    </submittedName>
</protein>
<gene>
    <name evidence="2" type="ORF">DSCO28_34520</name>
</gene>
<sequence length="192" mass="20016">MQDGPGIDKLDRVQGQSAFRSQIGDIVELRNGPMLGDDADIPPPLAVTAAASGAAQGVAEIDTGNGAGDQHIETAVFPGVEVVIEIQGIFSFQADTAGGDGRLQIDTLTDDLDAVFQFDSIAAIRTDHQIIVVIDEADIAEGTQVEEGIAILQGGGGEHQVGIRDNRCPFVVELVGGVGIGAFGILIHKHRR</sequence>
<accession>A0A5K7ZNF3</accession>
<dbReference type="KEGG" id="dov:DSCO28_34520"/>
<dbReference type="AlphaFoldDB" id="A0A5K7ZNF3"/>
<evidence type="ECO:0000313" key="3">
    <source>
        <dbReference type="Proteomes" id="UP000425960"/>
    </source>
</evidence>
<organism evidence="2 3">
    <name type="scientific">Desulfosarcina ovata subsp. sediminis</name>
    <dbReference type="NCBI Taxonomy" id="885957"/>
    <lineage>
        <taxon>Bacteria</taxon>
        <taxon>Pseudomonadati</taxon>
        <taxon>Thermodesulfobacteriota</taxon>
        <taxon>Desulfobacteria</taxon>
        <taxon>Desulfobacterales</taxon>
        <taxon>Desulfosarcinaceae</taxon>
        <taxon>Desulfosarcina</taxon>
    </lineage>
</organism>
<keyword evidence="1" id="KW-0812">Transmembrane</keyword>
<evidence type="ECO:0000313" key="2">
    <source>
        <dbReference type="EMBL" id="BBO82886.1"/>
    </source>
</evidence>
<evidence type="ECO:0000256" key="1">
    <source>
        <dbReference type="SAM" id="Phobius"/>
    </source>
</evidence>
<keyword evidence="1" id="KW-1133">Transmembrane helix</keyword>
<feature type="transmembrane region" description="Helical" evidence="1">
    <location>
        <begin position="170"/>
        <end position="187"/>
    </location>
</feature>
<proteinExistence type="predicted"/>
<dbReference type="EMBL" id="AP021876">
    <property type="protein sequence ID" value="BBO82886.1"/>
    <property type="molecule type" value="Genomic_DNA"/>
</dbReference>